<sequence>MAGLPHLSGEQLRAARCLAGLTVRELAHLSGLAPVIIKGFEATSGRLHDRSGALAALRDALEGEGILFIHESDRTGVAMRRA</sequence>
<protein>
    <submittedName>
        <fullName evidence="1">Transcriptional regulator</fullName>
    </submittedName>
</protein>
<evidence type="ECO:0000313" key="2">
    <source>
        <dbReference type="Proteomes" id="UP001243420"/>
    </source>
</evidence>
<dbReference type="RefSeq" id="WP_279965728.1">
    <property type="nucleotide sequence ID" value="NZ_CP122537.1"/>
</dbReference>
<gene>
    <name evidence="1" type="ORF">P8627_01560</name>
</gene>
<evidence type="ECO:0000313" key="1">
    <source>
        <dbReference type="EMBL" id="WGH78973.1"/>
    </source>
</evidence>
<dbReference type="Gene3D" id="1.10.260.40">
    <property type="entry name" value="lambda repressor-like DNA-binding domains"/>
    <property type="match status" value="1"/>
</dbReference>
<organism evidence="1 2">
    <name type="scientific">Jannaschia ovalis</name>
    <dbReference type="NCBI Taxonomy" id="3038773"/>
    <lineage>
        <taxon>Bacteria</taxon>
        <taxon>Pseudomonadati</taxon>
        <taxon>Pseudomonadota</taxon>
        <taxon>Alphaproteobacteria</taxon>
        <taxon>Rhodobacterales</taxon>
        <taxon>Roseobacteraceae</taxon>
        <taxon>Jannaschia</taxon>
    </lineage>
</organism>
<dbReference type="EMBL" id="CP122537">
    <property type="protein sequence ID" value="WGH78973.1"/>
    <property type="molecule type" value="Genomic_DNA"/>
</dbReference>
<dbReference type="Proteomes" id="UP001243420">
    <property type="component" value="Chromosome"/>
</dbReference>
<accession>A0ABY8LFK7</accession>
<proteinExistence type="predicted"/>
<keyword evidence="2" id="KW-1185">Reference proteome</keyword>
<name>A0ABY8LFK7_9RHOB</name>
<reference evidence="1 2" key="1">
    <citation type="submission" date="2023-04" db="EMBL/GenBank/DDBJ databases">
        <title>Jannaschia ovalis sp. nov., a marine bacterium isolated from sea tidal flat.</title>
        <authorList>
            <person name="Kwon D.Y."/>
            <person name="Kim J.-J."/>
        </authorList>
    </citation>
    <scope>NUCLEOTIDE SEQUENCE [LARGE SCALE GENOMIC DNA]</scope>
    <source>
        <strain evidence="1 2">GRR-S6-38</strain>
    </source>
</reference>
<dbReference type="SUPFAM" id="SSF47413">
    <property type="entry name" value="lambda repressor-like DNA-binding domains"/>
    <property type="match status" value="1"/>
</dbReference>
<dbReference type="InterPro" id="IPR010982">
    <property type="entry name" value="Lambda_DNA-bd_dom_sf"/>
</dbReference>